<dbReference type="EMBL" id="CAJNOJ010000052">
    <property type="protein sequence ID" value="CAF0970097.1"/>
    <property type="molecule type" value="Genomic_DNA"/>
</dbReference>
<dbReference type="OrthoDB" id="10017343at2759"/>
<sequence length="779" mass="89824">MLVSSSATNDYRMSTIPPSVTPQSVRVRTRTLRRCEPAWPSRDYVRQENYARRKVQEHQGWTCPRTIPYQDVAPPVLSPRSSRPITTEQPAIVISDKTTSKTQSSETSNRPKSSSTAQDDHLRRLQFETTLRGLQSARQQHMKKSSDILRSVKLGRSTKDVVEKLSRNENVRVQSVEMNKPLSADSDEKDQDALYDRLIDDFDDDDDDDGSESGIRDDIMSPRTLVNAHTTRTDPTNARDLQKSRLDELLEHPVKLCHSAPPLNRKNFKRDIIRPFTPHFNRLSSRLRLKSRMSTRFKDALYRQLCCILWFLRAMYSAQKGKKIGGCWNIDQWQEKSKGASRTNTDPSENSSEHRTDTSQDETMSFRPLIDILDDSMKKPHIHEDPRMFVFPQPSIDSQSGTQVSTDSDEIFHLPIDSISYGRDLNESASSRSHHEDLMQSVNLNSSQPTANIPRSSAVSISLTSNTSRASFSSDVSEPPGGGGAIARIPSILEQRRQPNALLKKWVQNQKITIKTSKNALPIPLPLADKEIRLLRVGDASDLNHIFGLENATSTSRERVRARQNREIEQKLVINLRRRSASNIGVFHSKEHAERLHSLKREFDEFTEEKMTTLNNRLQQIDKNRLFYYQSKLNDMQKLMPRCTLSEKLLAQLRFDKDKQKQNAIHLRYRPWYIDLKEMVEPEYRDNQLILCLLKEMREYADPSHVPTAIRFKNVLQDLKPHEICHPDIMAAIEFTRVHIVEMGIEEFDSFFRKQFPEASKYLNMDEESSVINNNEKTI</sequence>
<dbReference type="InterPro" id="IPR031526">
    <property type="entry name" value="DUF4698"/>
</dbReference>
<reference evidence="2" key="1">
    <citation type="submission" date="2021-02" db="EMBL/GenBank/DDBJ databases">
        <authorList>
            <person name="Nowell W R."/>
        </authorList>
    </citation>
    <scope>NUCLEOTIDE SEQUENCE</scope>
</reference>
<evidence type="ECO:0000256" key="1">
    <source>
        <dbReference type="SAM" id="MobiDB-lite"/>
    </source>
</evidence>
<feature type="compositionally biased region" description="Low complexity" evidence="1">
    <location>
        <begin position="95"/>
        <end position="108"/>
    </location>
</feature>
<protein>
    <submittedName>
        <fullName evidence="2">Uncharacterized protein</fullName>
    </submittedName>
</protein>
<feature type="region of interest" description="Disordered" evidence="1">
    <location>
        <begin position="65"/>
        <end position="121"/>
    </location>
</feature>
<feature type="region of interest" description="Disordered" evidence="1">
    <location>
        <begin position="335"/>
        <end position="365"/>
    </location>
</feature>
<evidence type="ECO:0000313" key="4">
    <source>
        <dbReference type="Proteomes" id="UP000663828"/>
    </source>
</evidence>
<accession>A0A814EJ42</accession>
<feature type="region of interest" description="Disordered" evidence="1">
    <location>
        <begin position="200"/>
        <end position="220"/>
    </location>
</feature>
<organism evidence="2 5">
    <name type="scientific">Adineta ricciae</name>
    <name type="common">Rotifer</name>
    <dbReference type="NCBI Taxonomy" id="249248"/>
    <lineage>
        <taxon>Eukaryota</taxon>
        <taxon>Metazoa</taxon>
        <taxon>Spiralia</taxon>
        <taxon>Gnathifera</taxon>
        <taxon>Rotifera</taxon>
        <taxon>Eurotatoria</taxon>
        <taxon>Bdelloidea</taxon>
        <taxon>Adinetida</taxon>
        <taxon>Adinetidae</taxon>
        <taxon>Adineta</taxon>
    </lineage>
</organism>
<comment type="caution">
    <text evidence="2">The sequence shown here is derived from an EMBL/GenBank/DDBJ whole genome shotgun (WGS) entry which is preliminary data.</text>
</comment>
<evidence type="ECO:0000313" key="2">
    <source>
        <dbReference type="EMBL" id="CAF0970097.1"/>
    </source>
</evidence>
<dbReference type="Pfam" id="PF15769">
    <property type="entry name" value="DUF4698"/>
    <property type="match status" value="1"/>
</dbReference>
<feature type="compositionally biased region" description="Polar residues" evidence="1">
    <location>
        <begin position="79"/>
        <end position="89"/>
    </location>
</feature>
<evidence type="ECO:0000313" key="3">
    <source>
        <dbReference type="EMBL" id="CAF1522443.1"/>
    </source>
</evidence>
<feature type="compositionally biased region" description="Polar residues" evidence="1">
    <location>
        <begin position="340"/>
        <end position="350"/>
    </location>
</feature>
<keyword evidence="4" id="KW-1185">Reference proteome</keyword>
<feature type="compositionally biased region" description="Acidic residues" evidence="1">
    <location>
        <begin position="201"/>
        <end position="211"/>
    </location>
</feature>
<dbReference type="Proteomes" id="UP000663828">
    <property type="component" value="Unassembled WGS sequence"/>
</dbReference>
<dbReference type="AlphaFoldDB" id="A0A814EJ42"/>
<dbReference type="PANTHER" id="PTHR34754">
    <property type="entry name" value="COILED-COIL DOMAIN-CONTAINING PROTEIN 60"/>
    <property type="match status" value="1"/>
</dbReference>
<proteinExistence type="predicted"/>
<feature type="region of interest" description="Disordered" evidence="1">
    <location>
        <begin position="1"/>
        <end position="23"/>
    </location>
</feature>
<name>A0A814EJ42_ADIRI</name>
<gene>
    <name evidence="2" type="ORF">EDS130_LOCUS13323</name>
    <name evidence="3" type="ORF">XAT740_LOCUS40889</name>
</gene>
<evidence type="ECO:0000313" key="5">
    <source>
        <dbReference type="Proteomes" id="UP000663852"/>
    </source>
</evidence>
<dbReference type="Proteomes" id="UP000663852">
    <property type="component" value="Unassembled WGS sequence"/>
</dbReference>
<dbReference type="PANTHER" id="PTHR34754:SF1">
    <property type="entry name" value="COILED-COIL DOMAIN-CONTAINING PROTEIN 60"/>
    <property type="match status" value="1"/>
</dbReference>
<dbReference type="EMBL" id="CAJNOR010004708">
    <property type="protein sequence ID" value="CAF1522443.1"/>
    <property type="molecule type" value="Genomic_DNA"/>
</dbReference>